<evidence type="ECO:0000313" key="16">
    <source>
        <dbReference type="Proteomes" id="UP000838672"/>
    </source>
</evidence>
<gene>
    <name evidence="15" type="ORF">VST7929_02271</name>
</gene>
<sequence length="393" mass="41989">MSRLVLKFGGTSVGSLERIEAVAEQVMALRSLGHQLVVVVSAMAGETNRLVEMAYRLSATPNPRELDMLMATGEQVSMSLLATVLSARGCPARSFTGGQAGIVTSSVHGGAMIENIDTAALEANLAEGAVAIVAGFQGCDAMGEITTLGRGGSDYTAVALAAALAADECQIFTDVDGVYSADPRIVPSAVRHDCIRFTDMLAMAEHGAKVLQYQSVHSAYELNVPLRVLSSFTAGHSTLVTFDHLCPVKPIAGLAGVAQLLITIPSKYLIEFRTNLTELNLQFQLLQEQADDVTLIVCDSDEGKIPLELKQRIRHIIKVFTLSIVGQSAETIRHHAIEALSLQGIAVHQYSLADSRLSLTVDSDDYPQAATLLHEKFVVCDEFIDNAPLLAVS</sequence>
<dbReference type="PANTHER" id="PTHR21499">
    <property type="entry name" value="ASPARTATE KINASE"/>
    <property type="match status" value="1"/>
</dbReference>
<evidence type="ECO:0000256" key="11">
    <source>
        <dbReference type="ARBA" id="ARBA00047872"/>
    </source>
</evidence>
<dbReference type="RefSeq" id="WP_237466850.1">
    <property type="nucleotide sequence ID" value="NZ_CAKLDI010000001.1"/>
</dbReference>
<feature type="domain" description="Aspartate/glutamate/uridylate kinase" evidence="14">
    <location>
        <begin position="3"/>
        <end position="229"/>
    </location>
</feature>
<keyword evidence="9" id="KW-0067">ATP-binding</keyword>
<comment type="pathway">
    <text evidence="2 13">Amino-acid biosynthesis; L-methionine biosynthesis via de novo pathway; L-homoserine from L-aspartate: step 1/3.</text>
</comment>
<organism evidence="15 16">
    <name type="scientific">Vibrio stylophorae</name>
    <dbReference type="NCBI Taxonomy" id="659351"/>
    <lineage>
        <taxon>Bacteria</taxon>
        <taxon>Pseudomonadati</taxon>
        <taxon>Pseudomonadota</taxon>
        <taxon>Gammaproteobacteria</taxon>
        <taxon>Vibrionales</taxon>
        <taxon>Vibrionaceae</taxon>
        <taxon>Vibrio</taxon>
    </lineage>
</organism>
<accession>A0ABM8ZVU9</accession>
<proteinExistence type="inferred from homology"/>
<evidence type="ECO:0000256" key="7">
    <source>
        <dbReference type="ARBA" id="ARBA00022741"/>
    </source>
</evidence>
<dbReference type="PIRSF" id="PIRSF000726">
    <property type="entry name" value="Asp_kin"/>
    <property type="match status" value="1"/>
</dbReference>
<keyword evidence="10" id="KW-0457">Lysine biosynthesis</keyword>
<evidence type="ECO:0000256" key="8">
    <source>
        <dbReference type="ARBA" id="ARBA00022777"/>
    </source>
</evidence>
<evidence type="ECO:0000256" key="9">
    <source>
        <dbReference type="ARBA" id="ARBA00022840"/>
    </source>
</evidence>
<comment type="pathway">
    <text evidence="1 13">Amino-acid biosynthesis; L-lysine biosynthesis via DAP pathway; (S)-tetrahydrodipicolinate from L-aspartate: step 1/4.</text>
</comment>
<comment type="catalytic activity">
    <reaction evidence="11 12">
        <text>L-aspartate + ATP = 4-phospho-L-aspartate + ADP</text>
        <dbReference type="Rhea" id="RHEA:23776"/>
        <dbReference type="ChEBI" id="CHEBI:29991"/>
        <dbReference type="ChEBI" id="CHEBI:30616"/>
        <dbReference type="ChEBI" id="CHEBI:57535"/>
        <dbReference type="ChEBI" id="CHEBI:456216"/>
        <dbReference type="EC" id="2.7.2.4"/>
    </reaction>
</comment>
<name>A0ABM8ZVU9_9VIBR</name>
<keyword evidence="6 12" id="KW-0808">Transferase</keyword>
<evidence type="ECO:0000256" key="12">
    <source>
        <dbReference type="RuleBase" id="RU003448"/>
    </source>
</evidence>
<dbReference type="NCBIfam" id="TIGR00657">
    <property type="entry name" value="asp_kinases"/>
    <property type="match status" value="1"/>
</dbReference>
<dbReference type="InterPro" id="IPR001341">
    <property type="entry name" value="Asp_kinase"/>
</dbReference>
<evidence type="ECO:0000256" key="10">
    <source>
        <dbReference type="ARBA" id="ARBA00023154"/>
    </source>
</evidence>
<evidence type="ECO:0000256" key="13">
    <source>
        <dbReference type="RuleBase" id="RU004249"/>
    </source>
</evidence>
<comment type="similarity">
    <text evidence="4 12">Belongs to the aspartokinase family.</text>
</comment>
<keyword evidence="7" id="KW-0547">Nucleotide-binding</keyword>
<reference evidence="15" key="1">
    <citation type="submission" date="2021-11" db="EMBL/GenBank/DDBJ databases">
        <authorList>
            <person name="Rodrigo-Torres L."/>
            <person name="Arahal R. D."/>
            <person name="Lucena T."/>
        </authorList>
    </citation>
    <scope>NUCLEOTIDE SEQUENCE</scope>
    <source>
        <strain evidence="15">CECT 7929</strain>
    </source>
</reference>
<evidence type="ECO:0000256" key="6">
    <source>
        <dbReference type="ARBA" id="ARBA00022679"/>
    </source>
</evidence>
<evidence type="ECO:0000256" key="5">
    <source>
        <dbReference type="ARBA" id="ARBA00022605"/>
    </source>
</evidence>
<evidence type="ECO:0000256" key="3">
    <source>
        <dbReference type="ARBA" id="ARBA00005139"/>
    </source>
</evidence>
<protein>
    <recommendedName>
        <fullName evidence="12">Aspartokinase</fullName>
        <ecNumber evidence="12">2.7.2.4</ecNumber>
    </recommendedName>
</protein>
<dbReference type="GO" id="GO:0004072">
    <property type="term" value="F:aspartate kinase activity"/>
    <property type="evidence" value="ECO:0007669"/>
    <property type="project" value="UniProtKB-EC"/>
</dbReference>
<dbReference type="InterPro" id="IPR001048">
    <property type="entry name" value="Asp/Glu/Uridylate_kinase"/>
</dbReference>
<comment type="pathway">
    <text evidence="3 13">Amino-acid biosynthesis; L-threonine biosynthesis; L-threonine from L-aspartate: step 1/5.</text>
</comment>
<dbReference type="InterPro" id="IPR018042">
    <property type="entry name" value="Aspartate_kinase_CS"/>
</dbReference>
<dbReference type="Gene3D" id="3.40.1160.10">
    <property type="entry name" value="Acetylglutamate kinase-like"/>
    <property type="match status" value="1"/>
</dbReference>
<evidence type="ECO:0000259" key="14">
    <source>
        <dbReference type="Pfam" id="PF00696"/>
    </source>
</evidence>
<evidence type="ECO:0000256" key="4">
    <source>
        <dbReference type="ARBA" id="ARBA00010122"/>
    </source>
</evidence>
<dbReference type="EC" id="2.7.2.4" evidence="12"/>
<dbReference type="Pfam" id="PF00696">
    <property type="entry name" value="AA_kinase"/>
    <property type="match status" value="1"/>
</dbReference>
<comment type="caution">
    <text evidence="15">The sequence shown here is derived from an EMBL/GenBank/DDBJ whole genome shotgun (WGS) entry which is preliminary data.</text>
</comment>
<dbReference type="CDD" id="cd04261">
    <property type="entry name" value="AAK_AKii-LysC-BS"/>
    <property type="match status" value="1"/>
</dbReference>
<dbReference type="EMBL" id="CAKLDI010000001">
    <property type="protein sequence ID" value="CAH0534340.1"/>
    <property type="molecule type" value="Genomic_DNA"/>
</dbReference>
<keyword evidence="5 13" id="KW-0028">Amino-acid biosynthesis</keyword>
<dbReference type="PROSITE" id="PS00324">
    <property type="entry name" value="ASPARTOKINASE"/>
    <property type="match status" value="1"/>
</dbReference>
<dbReference type="Proteomes" id="UP000838672">
    <property type="component" value="Unassembled WGS sequence"/>
</dbReference>
<evidence type="ECO:0000256" key="1">
    <source>
        <dbReference type="ARBA" id="ARBA00004766"/>
    </source>
</evidence>
<dbReference type="PANTHER" id="PTHR21499:SF3">
    <property type="entry name" value="ASPARTOKINASE"/>
    <property type="match status" value="1"/>
</dbReference>
<dbReference type="SUPFAM" id="SSF53633">
    <property type="entry name" value="Carbamate kinase-like"/>
    <property type="match status" value="1"/>
</dbReference>
<keyword evidence="8 12" id="KW-0418">Kinase</keyword>
<evidence type="ECO:0000313" key="15">
    <source>
        <dbReference type="EMBL" id="CAH0534340.1"/>
    </source>
</evidence>
<dbReference type="InterPro" id="IPR005260">
    <property type="entry name" value="Asp_kin_monofn"/>
</dbReference>
<dbReference type="InterPro" id="IPR041740">
    <property type="entry name" value="AKii-LysC-BS"/>
</dbReference>
<dbReference type="InterPro" id="IPR036393">
    <property type="entry name" value="AceGlu_kinase-like_sf"/>
</dbReference>
<keyword evidence="16" id="KW-1185">Reference proteome</keyword>
<evidence type="ECO:0000256" key="2">
    <source>
        <dbReference type="ARBA" id="ARBA00004986"/>
    </source>
</evidence>